<accession>W7TWA5</accession>
<dbReference type="Proteomes" id="UP000019335">
    <property type="component" value="Chromosome 12"/>
</dbReference>
<dbReference type="Pfam" id="PF04134">
    <property type="entry name" value="DCC1-like"/>
    <property type="match status" value="1"/>
</dbReference>
<dbReference type="InterPro" id="IPR007263">
    <property type="entry name" value="DCC1-like"/>
</dbReference>
<feature type="compositionally biased region" description="Low complexity" evidence="1">
    <location>
        <begin position="52"/>
        <end position="73"/>
    </location>
</feature>
<feature type="region of interest" description="Disordered" evidence="1">
    <location>
        <begin position="52"/>
        <end position="84"/>
    </location>
</feature>
<dbReference type="InterPro" id="IPR052927">
    <property type="entry name" value="DCC_oxidoreductase"/>
</dbReference>
<dbReference type="EMBL" id="AZIL01001072">
    <property type="protein sequence ID" value="EWM24881.1"/>
    <property type="molecule type" value="Genomic_DNA"/>
</dbReference>
<organism evidence="2 3">
    <name type="scientific">Nannochloropsis gaditana</name>
    <dbReference type="NCBI Taxonomy" id="72520"/>
    <lineage>
        <taxon>Eukaryota</taxon>
        <taxon>Sar</taxon>
        <taxon>Stramenopiles</taxon>
        <taxon>Ochrophyta</taxon>
        <taxon>Eustigmatophyceae</taxon>
        <taxon>Eustigmatales</taxon>
        <taxon>Monodopsidaceae</taxon>
        <taxon>Nannochloropsis</taxon>
    </lineage>
</organism>
<reference evidence="2 3" key="1">
    <citation type="journal article" date="2014" name="Mol. Plant">
        <title>Chromosome Scale Genome Assembly and Transcriptome Profiling of Nannochloropsis gaditana in Nitrogen Depletion.</title>
        <authorList>
            <person name="Corteggiani Carpinelli E."/>
            <person name="Telatin A."/>
            <person name="Vitulo N."/>
            <person name="Forcato C."/>
            <person name="D'Angelo M."/>
            <person name="Schiavon R."/>
            <person name="Vezzi A."/>
            <person name="Giacometti G.M."/>
            <person name="Morosinotto T."/>
            <person name="Valle G."/>
        </authorList>
    </citation>
    <scope>NUCLEOTIDE SEQUENCE [LARGE SCALE GENOMIC DNA]</scope>
    <source>
        <strain evidence="2 3">B-31</strain>
    </source>
</reference>
<dbReference type="PANTHER" id="PTHR33639:SF2">
    <property type="entry name" value="DUF393 DOMAIN-CONTAINING PROTEIN"/>
    <property type="match status" value="1"/>
</dbReference>
<keyword evidence="3" id="KW-1185">Reference proteome</keyword>
<comment type="caution">
    <text evidence="2">The sequence shown here is derived from an EMBL/GenBank/DDBJ whole genome shotgun (WGS) entry which is preliminary data.</text>
</comment>
<gene>
    <name evidence="2" type="ORF">Naga_100265g1</name>
</gene>
<dbReference type="GO" id="GO:0015035">
    <property type="term" value="F:protein-disulfide reductase activity"/>
    <property type="evidence" value="ECO:0007669"/>
    <property type="project" value="InterPro"/>
</dbReference>
<dbReference type="OrthoDB" id="410458at2759"/>
<evidence type="ECO:0000313" key="3">
    <source>
        <dbReference type="Proteomes" id="UP000019335"/>
    </source>
</evidence>
<name>W7TWA5_9STRA</name>
<sequence>MPAVSSRVRGFFTLLAAFQLLGMRAFVFRSQVSTKLVSRCTRHRWIPQGSTARFSTASAPSSSSGSGSTGAKSQPESPRPSMDEAQKTFNKVFPVNTAGADLRPVVLFDGVCMFCNRGIDTLLALDVNRKIRVAPLQSELGCALMTVCGRDPDDLSSMLVVEADKSLFSKSDAAIRIAEVAAPHPLLGGALERAARLLLPQEMRDGAYDTVAENRYSILGKREECRLPDPGDDRFIA</sequence>
<dbReference type="PANTHER" id="PTHR33639">
    <property type="entry name" value="THIOL-DISULFIDE OXIDOREDUCTASE DCC"/>
    <property type="match status" value="1"/>
</dbReference>
<evidence type="ECO:0000313" key="2">
    <source>
        <dbReference type="EMBL" id="EWM24881.1"/>
    </source>
</evidence>
<dbReference type="AlphaFoldDB" id="W7TWA5"/>
<proteinExistence type="predicted"/>
<protein>
    <submittedName>
        <fullName evidence="2">Putative thiol-disulfide oxidoreductase DCC</fullName>
    </submittedName>
</protein>
<evidence type="ECO:0000256" key="1">
    <source>
        <dbReference type="SAM" id="MobiDB-lite"/>
    </source>
</evidence>